<keyword evidence="4" id="KW-1185">Reference proteome</keyword>
<feature type="domain" description="DUF7614" evidence="2">
    <location>
        <begin position="100"/>
        <end position="215"/>
    </location>
</feature>
<dbReference type="AlphaFoldDB" id="A0AA43QPI8"/>
<dbReference type="EMBL" id="JAPUFD010000011">
    <property type="protein sequence ID" value="MDI1490227.1"/>
    <property type="molecule type" value="Genomic_DNA"/>
</dbReference>
<dbReference type="InterPro" id="IPR056032">
    <property type="entry name" value="DUF7613"/>
</dbReference>
<organism evidence="3 4">
    <name type="scientific">Ramalina farinacea</name>
    <dbReference type="NCBI Taxonomy" id="258253"/>
    <lineage>
        <taxon>Eukaryota</taxon>
        <taxon>Fungi</taxon>
        <taxon>Dikarya</taxon>
        <taxon>Ascomycota</taxon>
        <taxon>Pezizomycotina</taxon>
        <taxon>Lecanoromycetes</taxon>
        <taxon>OSLEUM clade</taxon>
        <taxon>Lecanoromycetidae</taxon>
        <taxon>Lecanorales</taxon>
        <taxon>Lecanorineae</taxon>
        <taxon>Ramalinaceae</taxon>
        <taxon>Ramalina</taxon>
    </lineage>
</organism>
<evidence type="ECO:0000259" key="2">
    <source>
        <dbReference type="Pfam" id="PF24589"/>
    </source>
</evidence>
<dbReference type="Pfam" id="PF24588">
    <property type="entry name" value="DUF7613"/>
    <property type="match status" value="1"/>
</dbReference>
<dbReference type="Proteomes" id="UP001161017">
    <property type="component" value="Unassembled WGS sequence"/>
</dbReference>
<evidence type="ECO:0000313" key="3">
    <source>
        <dbReference type="EMBL" id="MDI1490227.1"/>
    </source>
</evidence>
<dbReference type="Pfam" id="PF24589">
    <property type="entry name" value="DUF7614"/>
    <property type="match status" value="1"/>
</dbReference>
<sequence>MSIKLTFAAPGDLQIALGVDNCNEIRLLRPPQRNLFVSLTEFELSEDAINSWRGMLWAAGRSTVIKSFHFRSLSGKACMTNMRVMKRLTGAADLHTFQSLVTGFQVKYEGRKGVPLSKRWEADFARIQIVKRDNTIQLLAFFRDFSHGSCMNFELRVMDSFEALAKGGQYCLRMVDAKFALPTTEGDSTKDFLCLDLPEYPSEHDDILVGFHDESGE</sequence>
<name>A0AA43QPI8_9LECA</name>
<accession>A0AA43QPI8</accession>
<proteinExistence type="predicted"/>
<feature type="domain" description="DUF7613" evidence="1">
    <location>
        <begin position="9"/>
        <end position="74"/>
    </location>
</feature>
<reference evidence="3" key="1">
    <citation type="journal article" date="2023" name="Genome Biol. Evol.">
        <title>First Whole Genome Sequence and Flow Cytometry Genome Size Data for the Lichen-Forming Fungus Ramalina farinacea (Ascomycota).</title>
        <authorList>
            <person name="Llewellyn T."/>
            <person name="Mian S."/>
            <person name="Hill R."/>
            <person name="Leitch I.J."/>
            <person name="Gaya E."/>
        </authorList>
    </citation>
    <scope>NUCLEOTIDE SEQUENCE</scope>
    <source>
        <strain evidence="3">LIQ254RAFAR</strain>
    </source>
</reference>
<evidence type="ECO:0000259" key="1">
    <source>
        <dbReference type="Pfam" id="PF24588"/>
    </source>
</evidence>
<evidence type="ECO:0000313" key="4">
    <source>
        <dbReference type="Proteomes" id="UP001161017"/>
    </source>
</evidence>
<dbReference type="InterPro" id="IPR056033">
    <property type="entry name" value="DUF7614"/>
</dbReference>
<protein>
    <submittedName>
        <fullName evidence="3">Uncharacterized protein</fullName>
    </submittedName>
</protein>
<comment type="caution">
    <text evidence="3">The sequence shown here is derived from an EMBL/GenBank/DDBJ whole genome shotgun (WGS) entry which is preliminary data.</text>
</comment>
<gene>
    <name evidence="3" type="ORF">OHK93_001427</name>
</gene>